<dbReference type="InterPro" id="IPR029063">
    <property type="entry name" value="SAM-dependent_MTases_sf"/>
</dbReference>
<evidence type="ECO:0000313" key="2">
    <source>
        <dbReference type="EMBL" id="QCK16659.1"/>
    </source>
</evidence>
<feature type="domain" description="CheR-type methyltransferase" evidence="1">
    <location>
        <begin position="1"/>
        <end position="270"/>
    </location>
</feature>
<protein>
    <recommendedName>
        <fullName evidence="1">CheR-type methyltransferase domain-containing protein</fullName>
    </recommendedName>
</protein>
<dbReference type="KEGG" id="fpf:DCC35_18940"/>
<evidence type="ECO:0000259" key="1">
    <source>
        <dbReference type="PROSITE" id="PS50123"/>
    </source>
</evidence>
<dbReference type="Proteomes" id="UP000298616">
    <property type="component" value="Chromosome"/>
</dbReference>
<dbReference type="OrthoDB" id="9816309at2"/>
<dbReference type="InterPro" id="IPR022641">
    <property type="entry name" value="CheR_N"/>
</dbReference>
<dbReference type="Pfam" id="PF03705">
    <property type="entry name" value="CheR_N"/>
    <property type="match status" value="1"/>
</dbReference>
<dbReference type="InterPro" id="IPR000780">
    <property type="entry name" value="CheR_MeTrfase"/>
</dbReference>
<dbReference type="SUPFAM" id="SSF53335">
    <property type="entry name" value="S-adenosyl-L-methionine-dependent methyltransferases"/>
    <property type="match status" value="1"/>
</dbReference>
<dbReference type="RefSeq" id="WP_137092250.1">
    <property type="nucleotide sequence ID" value="NZ_CP028923.1"/>
</dbReference>
<dbReference type="PRINTS" id="PR00996">
    <property type="entry name" value="CHERMTFRASE"/>
</dbReference>
<organism evidence="2 3">
    <name type="scientific">Mangrovivirga cuniculi</name>
    <dbReference type="NCBI Taxonomy" id="2715131"/>
    <lineage>
        <taxon>Bacteria</taxon>
        <taxon>Pseudomonadati</taxon>
        <taxon>Bacteroidota</taxon>
        <taxon>Cytophagia</taxon>
        <taxon>Cytophagales</taxon>
        <taxon>Mangrovivirgaceae</taxon>
        <taxon>Mangrovivirga</taxon>
    </lineage>
</organism>
<keyword evidence="3" id="KW-1185">Reference proteome</keyword>
<dbReference type="PANTHER" id="PTHR24422:SF8">
    <property type="entry name" value="CHEMOTAXIS PROTEIN"/>
    <property type="match status" value="1"/>
</dbReference>
<dbReference type="SMART" id="SM00138">
    <property type="entry name" value="MeTrc"/>
    <property type="match status" value="1"/>
</dbReference>
<dbReference type="PANTHER" id="PTHR24422">
    <property type="entry name" value="CHEMOTAXIS PROTEIN METHYLTRANSFERASE"/>
    <property type="match status" value="1"/>
</dbReference>
<gene>
    <name evidence="2" type="ORF">DCC35_18940</name>
</gene>
<dbReference type="Pfam" id="PF01739">
    <property type="entry name" value="CheR"/>
    <property type="match status" value="1"/>
</dbReference>
<dbReference type="GO" id="GO:0008757">
    <property type="term" value="F:S-adenosylmethionine-dependent methyltransferase activity"/>
    <property type="evidence" value="ECO:0007669"/>
    <property type="project" value="InterPro"/>
</dbReference>
<proteinExistence type="predicted"/>
<name>A0A4D7JLA7_9BACT</name>
<accession>A0A4D7JLA7</accession>
<dbReference type="EMBL" id="CP028923">
    <property type="protein sequence ID" value="QCK16659.1"/>
    <property type="molecule type" value="Genomic_DNA"/>
</dbReference>
<dbReference type="SUPFAM" id="SSF47757">
    <property type="entry name" value="Chemotaxis receptor methyltransferase CheR, N-terminal domain"/>
    <property type="match status" value="1"/>
</dbReference>
<reference evidence="2 3" key="1">
    <citation type="submission" date="2018-04" db="EMBL/GenBank/DDBJ databases">
        <title>Complete genome uncultured novel isolate.</title>
        <authorList>
            <person name="Merlino G."/>
        </authorList>
    </citation>
    <scope>NUCLEOTIDE SEQUENCE [LARGE SCALE GENOMIC DNA]</scope>
    <source>
        <strain evidence="3">R1DC9</strain>
    </source>
</reference>
<dbReference type="InterPro" id="IPR050903">
    <property type="entry name" value="Bact_Chemotaxis_MeTrfase"/>
</dbReference>
<dbReference type="Gene3D" id="3.40.50.150">
    <property type="entry name" value="Vaccinia Virus protein VP39"/>
    <property type="match status" value="1"/>
</dbReference>
<dbReference type="PROSITE" id="PS50123">
    <property type="entry name" value="CHER"/>
    <property type="match status" value="1"/>
</dbReference>
<dbReference type="AlphaFoldDB" id="A0A4D7JLA7"/>
<evidence type="ECO:0000313" key="3">
    <source>
        <dbReference type="Proteomes" id="UP000298616"/>
    </source>
</evidence>
<dbReference type="InterPro" id="IPR022642">
    <property type="entry name" value="CheR_C"/>
</dbReference>
<sequence length="282" mass="33197">MKVTQAEINSFTEVLYAKYGFDFTCYEPQSLNRRVNRVLHVLGYNTIHDLWTDMLQKPSLVYKFMDEVSVGLTAMFRDPVMWSRLRSVLYNEFKSKQNLNIWIAGCSTGEEVYTLAIVLYEMGMLHQTRILATDMNHTALEVARSGVYHELKIVDYEKNYTEYNKFGTFSRYFKRNAPHVMMRPDLLSNTTFKYHNLVTDKIDQDFDLIFCRNVMIYFDADTKSKLVKNFHRNINDNGYLITGFFDSIFCEENQRLFNSELSGFRMFKKSPAMIINRTNLSA</sequence>